<reference evidence="3" key="2">
    <citation type="submission" date="2017-06" db="EMBL/GenBank/DDBJ databases">
        <title>WGS assembly of Brachypodium distachyon.</title>
        <authorList>
            <consortium name="The International Brachypodium Initiative"/>
            <person name="Lucas S."/>
            <person name="Harmon-Smith M."/>
            <person name="Lail K."/>
            <person name="Tice H."/>
            <person name="Grimwood J."/>
            <person name="Bruce D."/>
            <person name="Barry K."/>
            <person name="Shu S."/>
            <person name="Lindquist E."/>
            <person name="Wang M."/>
            <person name="Pitluck S."/>
            <person name="Vogel J.P."/>
            <person name="Garvin D.F."/>
            <person name="Mockler T.C."/>
            <person name="Schmutz J."/>
            <person name="Rokhsar D."/>
            <person name="Bevan M.W."/>
        </authorList>
    </citation>
    <scope>NUCLEOTIDE SEQUENCE</scope>
    <source>
        <strain evidence="3">Bd21</strain>
    </source>
</reference>
<dbReference type="Gene3D" id="3.30.160.60">
    <property type="entry name" value="Classic Zinc Finger"/>
    <property type="match status" value="3"/>
</dbReference>
<dbReference type="Proteomes" id="UP000008810">
    <property type="component" value="Chromosome 3"/>
</dbReference>
<dbReference type="InterPro" id="IPR036236">
    <property type="entry name" value="Znf_C2H2_sf"/>
</dbReference>
<dbReference type="SMART" id="SM00355">
    <property type="entry name" value="ZnF_C2H2"/>
    <property type="match status" value="3"/>
</dbReference>
<evidence type="ECO:0000313" key="4">
    <source>
        <dbReference type="EnsemblPlants" id="PNT68188"/>
    </source>
</evidence>
<dbReference type="InterPro" id="IPR003604">
    <property type="entry name" value="Matrin/U1-like-C_Znf_C2H2"/>
</dbReference>
<feature type="domain" description="C2H2-type" evidence="2">
    <location>
        <begin position="154"/>
        <end position="176"/>
    </location>
</feature>
<dbReference type="GO" id="GO:0003676">
    <property type="term" value="F:nucleic acid binding"/>
    <property type="evidence" value="ECO:0007669"/>
    <property type="project" value="InterPro"/>
</dbReference>
<feature type="region of interest" description="Disordered" evidence="1">
    <location>
        <begin position="82"/>
        <end position="102"/>
    </location>
</feature>
<dbReference type="Pfam" id="PF12874">
    <property type="entry name" value="zf-met"/>
    <property type="match status" value="3"/>
</dbReference>
<dbReference type="ExpressionAtlas" id="A0A2K2D1P1">
    <property type="expression patterns" value="baseline"/>
</dbReference>
<dbReference type="InterPro" id="IPR013087">
    <property type="entry name" value="Znf_C2H2_type"/>
</dbReference>
<dbReference type="EMBL" id="CM000882">
    <property type="protein sequence ID" value="PNT68188.1"/>
    <property type="molecule type" value="Genomic_DNA"/>
</dbReference>
<dbReference type="EnsemblPlants" id="PNT68188">
    <property type="protein sequence ID" value="PNT68188"/>
    <property type="gene ID" value="BRADI_3g36867v3"/>
</dbReference>
<evidence type="ECO:0000256" key="1">
    <source>
        <dbReference type="SAM" id="MobiDB-lite"/>
    </source>
</evidence>
<dbReference type="SUPFAM" id="SSF57667">
    <property type="entry name" value="beta-beta-alpha zinc fingers"/>
    <property type="match status" value="3"/>
</dbReference>
<feature type="region of interest" description="Disordered" evidence="1">
    <location>
        <begin position="239"/>
        <end position="266"/>
    </location>
</feature>
<evidence type="ECO:0000259" key="2">
    <source>
        <dbReference type="PROSITE" id="PS00028"/>
    </source>
</evidence>
<dbReference type="AlphaFoldDB" id="A0A2K2D1P1"/>
<feature type="compositionally biased region" description="Basic and acidic residues" evidence="1">
    <location>
        <begin position="176"/>
        <end position="188"/>
    </location>
</feature>
<feature type="compositionally biased region" description="Basic and acidic residues" evidence="1">
    <location>
        <begin position="244"/>
        <end position="259"/>
    </location>
</feature>
<keyword evidence="5" id="KW-1185">Reference proteome</keyword>
<dbReference type="OrthoDB" id="434647at2759"/>
<dbReference type="SMART" id="SM00451">
    <property type="entry name" value="ZnF_U1"/>
    <property type="match status" value="3"/>
</dbReference>
<dbReference type="PROSITE" id="PS00028">
    <property type="entry name" value="ZINC_FINGER_C2H2_1"/>
    <property type="match status" value="3"/>
</dbReference>
<gene>
    <name evidence="4" type="primary">LOC104583714</name>
    <name evidence="3" type="ORF">BRADI_3g36867v3</name>
</gene>
<reference evidence="4" key="3">
    <citation type="submission" date="2018-08" db="UniProtKB">
        <authorList>
            <consortium name="EnsemblPlants"/>
        </authorList>
    </citation>
    <scope>IDENTIFICATION</scope>
    <source>
        <strain evidence="4">cv. Bd21</strain>
    </source>
</reference>
<organism evidence="3">
    <name type="scientific">Brachypodium distachyon</name>
    <name type="common">Purple false brome</name>
    <name type="synonym">Trachynia distachya</name>
    <dbReference type="NCBI Taxonomy" id="15368"/>
    <lineage>
        <taxon>Eukaryota</taxon>
        <taxon>Viridiplantae</taxon>
        <taxon>Streptophyta</taxon>
        <taxon>Embryophyta</taxon>
        <taxon>Tracheophyta</taxon>
        <taxon>Spermatophyta</taxon>
        <taxon>Magnoliopsida</taxon>
        <taxon>Liliopsida</taxon>
        <taxon>Poales</taxon>
        <taxon>Poaceae</taxon>
        <taxon>BOP clade</taxon>
        <taxon>Pooideae</taxon>
        <taxon>Stipodae</taxon>
        <taxon>Brachypodieae</taxon>
        <taxon>Brachypodium</taxon>
    </lineage>
</organism>
<dbReference type="Gramene" id="PNT68188">
    <property type="protein sequence ID" value="PNT68188"/>
    <property type="gene ID" value="BRADI_3g36867v3"/>
</dbReference>
<protein>
    <recommendedName>
        <fullName evidence="2">C2H2-type domain-containing protein</fullName>
    </recommendedName>
</protein>
<dbReference type="PANTHER" id="PTHR47487">
    <property type="entry name" value="OS06G0651300 PROTEIN-RELATED"/>
    <property type="match status" value="1"/>
</dbReference>
<feature type="region of interest" description="Disordered" evidence="1">
    <location>
        <begin position="166"/>
        <end position="188"/>
    </location>
</feature>
<sequence>MEFARRAAARANADDIDGIPIPPPYAKMTVEALRQELLQEDIRQQIIVAELAERRKLEAEFERERGLHGDLGARLPQIIMPHRDTSPLPLGEPLVTTAPKPRRSVKDRIEEWYQPPWHRRAEEVDVSIDAAGLHTKTLSGVKRKRTAETLLWVCSICNVTCHRETDVQSHLRGRRHQEETENQQREGRDIEAKLHEKKAPQLADKNQKPVSRWKCGICNANCTSKSDLESHLQGRRHLKNVENQQRDGKDIEAKPHENKASQLDKNQKPASIWKCIICNASCSSKSDLESHLRGRRHHWNIQAQRLEGSS</sequence>
<name>A0A2K2D1P1_BRADI</name>
<evidence type="ECO:0000313" key="5">
    <source>
        <dbReference type="Proteomes" id="UP000008810"/>
    </source>
</evidence>
<dbReference type="STRING" id="15368.A0A2K2D1P1"/>
<reference evidence="3 4" key="1">
    <citation type="journal article" date="2010" name="Nature">
        <title>Genome sequencing and analysis of the model grass Brachypodium distachyon.</title>
        <authorList>
            <consortium name="International Brachypodium Initiative"/>
        </authorList>
    </citation>
    <scope>NUCLEOTIDE SEQUENCE [LARGE SCALE GENOMIC DNA]</scope>
    <source>
        <strain evidence="3">Bd21</strain>
        <strain evidence="4">cv. Bd21</strain>
    </source>
</reference>
<evidence type="ECO:0000313" key="3">
    <source>
        <dbReference type="EMBL" id="PNT68188.1"/>
    </source>
</evidence>
<feature type="domain" description="C2H2-type" evidence="2">
    <location>
        <begin position="215"/>
        <end position="237"/>
    </location>
</feature>
<feature type="domain" description="C2H2-type" evidence="2">
    <location>
        <begin position="275"/>
        <end position="297"/>
    </location>
</feature>
<dbReference type="PANTHER" id="PTHR47487:SF4">
    <property type="entry name" value="OS08G0441900 PROTEIN"/>
    <property type="match status" value="1"/>
</dbReference>
<dbReference type="GO" id="GO:0008270">
    <property type="term" value="F:zinc ion binding"/>
    <property type="evidence" value="ECO:0007669"/>
    <property type="project" value="InterPro"/>
</dbReference>
<proteinExistence type="predicted"/>
<accession>A0A2K2D1P1</accession>